<dbReference type="PANTHER" id="PTHR12818">
    <property type="entry name" value="TRNA (ADENINE(37)-N6)-METHYLTRANSFERASE"/>
    <property type="match status" value="1"/>
</dbReference>
<dbReference type="Gene3D" id="2.40.30.70">
    <property type="entry name" value="YaeB-like"/>
    <property type="match status" value="1"/>
</dbReference>
<evidence type="ECO:0000256" key="2">
    <source>
        <dbReference type="ARBA" id="ARBA00033753"/>
    </source>
</evidence>
<reference evidence="4 5" key="1">
    <citation type="submission" date="2024-09" db="EMBL/GenBank/DDBJ databases">
        <title>Laminarin stimulates single cell rates of sulfate reduction while oxygen inhibits transcriptomic activity in coastal marine sediment.</title>
        <authorList>
            <person name="Lindsay M."/>
            <person name="Orcutt B."/>
            <person name="Emerson D."/>
            <person name="Stepanauskas R."/>
            <person name="D'Angelo T."/>
        </authorList>
    </citation>
    <scope>NUCLEOTIDE SEQUENCE [LARGE SCALE GENOMIC DNA]</scope>
    <source>
        <strain evidence="4">SAG AM-311-K15</strain>
    </source>
</reference>
<comment type="similarity">
    <text evidence="2">Belongs to the tRNA methyltransferase O family.</text>
</comment>
<dbReference type="InterPro" id="IPR023370">
    <property type="entry name" value="TrmO-like_N"/>
</dbReference>
<dbReference type="SUPFAM" id="SSF118196">
    <property type="entry name" value="YaeB-like"/>
    <property type="match status" value="1"/>
</dbReference>
<gene>
    <name evidence="4" type="ORF">ACFL27_18180</name>
</gene>
<proteinExistence type="inferred from homology"/>
<dbReference type="EMBL" id="JBHPBY010000270">
    <property type="protein sequence ID" value="MFC1852126.1"/>
    <property type="molecule type" value="Genomic_DNA"/>
</dbReference>
<feature type="domain" description="TsaA-like" evidence="3">
    <location>
        <begin position="50"/>
        <end position="168"/>
    </location>
</feature>
<dbReference type="PROSITE" id="PS51668">
    <property type="entry name" value="TSAA_2"/>
    <property type="match status" value="1"/>
</dbReference>
<evidence type="ECO:0000313" key="4">
    <source>
        <dbReference type="EMBL" id="MFC1852126.1"/>
    </source>
</evidence>
<dbReference type="InterPro" id="IPR036413">
    <property type="entry name" value="YaeB-like_sf"/>
</dbReference>
<dbReference type="EC" id="2.1.1.-" evidence="4"/>
<evidence type="ECO:0000259" key="3">
    <source>
        <dbReference type="PROSITE" id="PS51668"/>
    </source>
</evidence>
<dbReference type="GO" id="GO:0032259">
    <property type="term" value="P:methylation"/>
    <property type="evidence" value="ECO:0007669"/>
    <property type="project" value="UniProtKB-KW"/>
</dbReference>
<keyword evidence="1" id="KW-0949">S-adenosyl-L-methionine</keyword>
<dbReference type="Proteomes" id="UP001594351">
    <property type="component" value="Unassembled WGS sequence"/>
</dbReference>
<keyword evidence="4" id="KW-0808">Transferase</keyword>
<dbReference type="PANTHER" id="PTHR12818:SF0">
    <property type="entry name" value="TRNA (ADENINE(37)-N6)-METHYLTRANSFERASE"/>
    <property type="match status" value="1"/>
</dbReference>
<organism evidence="4 5">
    <name type="scientific">candidate division CSSED10-310 bacterium</name>
    <dbReference type="NCBI Taxonomy" id="2855610"/>
    <lineage>
        <taxon>Bacteria</taxon>
        <taxon>Bacteria division CSSED10-310</taxon>
    </lineage>
</organism>
<dbReference type="InterPro" id="IPR036414">
    <property type="entry name" value="YaeB_N_sf"/>
</dbReference>
<evidence type="ECO:0000313" key="5">
    <source>
        <dbReference type="Proteomes" id="UP001594351"/>
    </source>
</evidence>
<sequence>MLCDNSGHKTEGMSLCSECRKPCAENELVEIDAEPVCPQCLYGQTEPCLIYPIGTVSCSPQENISYIDLLPSQKRFLLKLEEENYLTVVYYLHQVRAIRSTTHRRLDGKEVGVFACRTPARLSRIAIQDVKLLDVKGTTLVVEGLDALDGSPVLDIKLTWSALFKVHQKTEDK</sequence>
<accession>A0ABV6Z0Z2</accession>
<keyword evidence="5" id="KW-1185">Reference proteome</keyword>
<name>A0ABV6Z0Z2_UNCC1</name>
<evidence type="ECO:0000256" key="1">
    <source>
        <dbReference type="ARBA" id="ARBA00022691"/>
    </source>
</evidence>
<dbReference type="InterPro" id="IPR040372">
    <property type="entry name" value="YaeB-like"/>
</dbReference>
<protein>
    <submittedName>
        <fullName evidence="4">TrmO family methyltransferase</fullName>
        <ecNumber evidence="4">2.1.1.-</ecNumber>
    </submittedName>
</protein>
<dbReference type="GO" id="GO:0008168">
    <property type="term" value="F:methyltransferase activity"/>
    <property type="evidence" value="ECO:0007669"/>
    <property type="project" value="UniProtKB-KW"/>
</dbReference>
<keyword evidence="4" id="KW-0489">Methyltransferase</keyword>
<dbReference type="Pfam" id="PF01980">
    <property type="entry name" value="TrmO_N"/>
    <property type="match status" value="1"/>
</dbReference>
<comment type="caution">
    <text evidence="4">The sequence shown here is derived from an EMBL/GenBank/DDBJ whole genome shotgun (WGS) entry which is preliminary data.</text>
</comment>